<dbReference type="Proteomes" id="UP000198372">
    <property type="component" value="Unassembled WGS sequence"/>
</dbReference>
<dbReference type="EMBL" id="FMSP01000002">
    <property type="protein sequence ID" value="SCV67469.1"/>
    <property type="molecule type" value="Genomic_DNA"/>
</dbReference>
<dbReference type="STRING" id="269621.A0A238F444"/>
<dbReference type="NCBIfam" id="TIGR01493">
    <property type="entry name" value="HAD-SF-IA-v2"/>
    <property type="match status" value="1"/>
</dbReference>
<dbReference type="OrthoDB" id="2363873at2759"/>
<organism evidence="2 3">
    <name type="scientific">Microbotryum intermedium</name>
    <dbReference type="NCBI Taxonomy" id="269621"/>
    <lineage>
        <taxon>Eukaryota</taxon>
        <taxon>Fungi</taxon>
        <taxon>Dikarya</taxon>
        <taxon>Basidiomycota</taxon>
        <taxon>Pucciniomycotina</taxon>
        <taxon>Microbotryomycetes</taxon>
        <taxon>Microbotryales</taxon>
        <taxon>Microbotryaceae</taxon>
        <taxon>Microbotryum</taxon>
    </lineage>
</organism>
<dbReference type="Pfam" id="PF00702">
    <property type="entry name" value="Hydrolase"/>
    <property type="match status" value="1"/>
</dbReference>
<dbReference type="InterPro" id="IPR036412">
    <property type="entry name" value="HAD-like_sf"/>
</dbReference>
<dbReference type="AlphaFoldDB" id="A0A238F444"/>
<dbReference type="Gene3D" id="3.40.50.1000">
    <property type="entry name" value="HAD superfamily/HAD-like"/>
    <property type="match status" value="1"/>
</dbReference>
<keyword evidence="3" id="KW-1185">Reference proteome</keyword>
<dbReference type="GO" id="GO:0016791">
    <property type="term" value="F:phosphatase activity"/>
    <property type="evidence" value="ECO:0007669"/>
    <property type="project" value="UniProtKB-ARBA"/>
</dbReference>
<dbReference type="InterPro" id="IPR051540">
    <property type="entry name" value="S-2-haloacid_dehalogenase"/>
</dbReference>
<keyword evidence="1" id="KW-0378">Hydrolase</keyword>
<dbReference type="Gene3D" id="1.10.150.240">
    <property type="entry name" value="Putative phosphatase, domain 2"/>
    <property type="match status" value="1"/>
</dbReference>
<name>A0A238F444_9BASI</name>
<evidence type="ECO:0000313" key="3">
    <source>
        <dbReference type="Proteomes" id="UP000198372"/>
    </source>
</evidence>
<proteinExistence type="predicted"/>
<sequence length="261" mass="28978">MSPSPLLGVEALLFDVFGTVVDWQGSVHRQLQQRVKDDGLDVGSIDLLQFTKEWRAGYMRRTREIAAGAPGPTNVDKLHRELLEDLLKQDQYAPLQKAWDDGALTSINLFWHNLDGWPDSSPGLTSLGSFSDRRVLKGTLSNGSARLLIDVAKHAKLNWDFIFSGDLLHSYKPYPAMYLGACKKLDLDPSKVAMVAAHIQDCRAAKRFGLRTIYLPRETEDNQVIEDFEGGKQGVQGWREGGAVDGVALGLDEICDLLRGK</sequence>
<evidence type="ECO:0000256" key="1">
    <source>
        <dbReference type="ARBA" id="ARBA00022801"/>
    </source>
</evidence>
<dbReference type="PANTHER" id="PTHR43316:SF3">
    <property type="entry name" value="HALOACID DEHALOGENASE, TYPE II (AFU_ORTHOLOGUE AFUA_2G07750)-RELATED"/>
    <property type="match status" value="1"/>
</dbReference>
<protein>
    <submittedName>
        <fullName evidence="2">BQ2448_5080 protein</fullName>
    </submittedName>
</protein>
<dbReference type="InterPro" id="IPR023214">
    <property type="entry name" value="HAD_sf"/>
</dbReference>
<dbReference type="InterPro" id="IPR006439">
    <property type="entry name" value="HAD-SF_hydro_IA"/>
</dbReference>
<dbReference type="PANTHER" id="PTHR43316">
    <property type="entry name" value="HYDROLASE, HALOACID DELAHOGENASE-RELATED"/>
    <property type="match status" value="1"/>
</dbReference>
<reference evidence="3" key="1">
    <citation type="submission" date="2016-09" db="EMBL/GenBank/DDBJ databases">
        <authorList>
            <person name="Jeantristanb JTB J.-T."/>
            <person name="Ricardo R."/>
        </authorList>
    </citation>
    <scope>NUCLEOTIDE SEQUENCE [LARGE SCALE GENOMIC DNA]</scope>
</reference>
<dbReference type="SUPFAM" id="SSF56784">
    <property type="entry name" value="HAD-like"/>
    <property type="match status" value="1"/>
</dbReference>
<gene>
    <name evidence="2" type="ORF">BQ2448_5080</name>
</gene>
<evidence type="ECO:0000313" key="2">
    <source>
        <dbReference type="EMBL" id="SCV67469.1"/>
    </source>
</evidence>
<accession>A0A238F444</accession>
<dbReference type="InterPro" id="IPR023198">
    <property type="entry name" value="PGP-like_dom2"/>
</dbReference>
<dbReference type="PRINTS" id="PR00413">
    <property type="entry name" value="HADHALOGNASE"/>
</dbReference>